<dbReference type="EMBL" id="HBFS01015799">
    <property type="protein sequence ID" value="CAD8917316.1"/>
    <property type="molecule type" value="Transcribed_RNA"/>
</dbReference>
<keyword evidence="2" id="KW-1133">Transmembrane helix</keyword>
<evidence type="ECO:0000256" key="1">
    <source>
        <dbReference type="SAM" id="MobiDB-lite"/>
    </source>
</evidence>
<dbReference type="InterPro" id="IPR006747">
    <property type="entry name" value="DUF599"/>
</dbReference>
<feature type="transmembrane region" description="Helical" evidence="2">
    <location>
        <begin position="108"/>
        <end position="131"/>
    </location>
</feature>
<feature type="region of interest" description="Disordered" evidence="1">
    <location>
        <begin position="302"/>
        <end position="324"/>
    </location>
</feature>
<protein>
    <submittedName>
        <fullName evidence="3">Uncharacterized protein</fullName>
    </submittedName>
</protein>
<sequence>MSDALGTNSTTTDDGAGVEIDWDAVVNVGCPVAAALILTIYHVVVWGCCKWTPCATRRPRPTRPPRSSSSSRVKVLFSQVRFQWVKKVLDGSISDAVAVNTLRDEMRLGVFFGSSSLLVGIGSVGFTLSQYPACLGATSQAACLVECTPSVQFVVAKLLFVSGLWLASFVNFALAVRHISHCAFLLTTKEMEAGVSVPPYLAYAYVSRFIVHRRFGMRCIYMSPCLVLWLFHPIALLVGAVLTTFFLFFLDHVDARDTSLDAPAPDGAARHSSGGGGGSLADTVVTVDASAIELVPAAAAADGTGVSDGGAPAGSEGRVTREAK</sequence>
<feature type="transmembrane region" description="Helical" evidence="2">
    <location>
        <begin position="226"/>
        <end position="250"/>
    </location>
</feature>
<name>A0A7S1CEN4_9STRA</name>
<dbReference type="Pfam" id="PF04654">
    <property type="entry name" value="DUF599"/>
    <property type="match status" value="1"/>
</dbReference>
<accession>A0A7S1CEN4</accession>
<dbReference type="PANTHER" id="PTHR31168:SF1">
    <property type="entry name" value="DUF599 FAMILY PROTEIN"/>
    <property type="match status" value="1"/>
</dbReference>
<keyword evidence="2" id="KW-0472">Membrane</keyword>
<keyword evidence="2" id="KW-0812">Transmembrane</keyword>
<organism evidence="3">
    <name type="scientific">Bicosoecida sp. CB-2014</name>
    <dbReference type="NCBI Taxonomy" id="1486930"/>
    <lineage>
        <taxon>Eukaryota</taxon>
        <taxon>Sar</taxon>
        <taxon>Stramenopiles</taxon>
        <taxon>Bigyra</taxon>
        <taxon>Opalozoa</taxon>
        <taxon>Bicosoecida</taxon>
    </lineage>
</organism>
<reference evidence="3" key="1">
    <citation type="submission" date="2021-01" db="EMBL/GenBank/DDBJ databases">
        <authorList>
            <person name="Corre E."/>
            <person name="Pelletier E."/>
            <person name="Niang G."/>
            <person name="Scheremetjew M."/>
            <person name="Finn R."/>
            <person name="Kale V."/>
            <person name="Holt S."/>
            <person name="Cochrane G."/>
            <person name="Meng A."/>
            <person name="Brown T."/>
            <person name="Cohen L."/>
        </authorList>
    </citation>
    <scope>NUCLEOTIDE SEQUENCE</scope>
    <source>
        <strain evidence="3">Ms1</strain>
    </source>
</reference>
<dbReference type="AlphaFoldDB" id="A0A7S1CEN4"/>
<dbReference type="PANTHER" id="PTHR31168">
    <property type="entry name" value="OS02G0292800 PROTEIN"/>
    <property type="match status" value="1"/>
</dbReference>
<proteinExistence type="predicted"/>
<feature type="transmembrane region" description="Helical" evidence="2">
    <location>
        <begin position="151"/>
        <end position="176"/>
    </location>
</feature>
<gene>
    <name evidence="3" type="ORF">BSP0115_LOCUS10577</name>
</gene>
<evidence type="ECO:0000256" key="2">
    <source>
        <dbReference type="SAM" id="Phobius"/>
    </source>
</evidence>
<evidence type="ECO:0000313" key="3">
    <source>
        <dbReference type="EMBL" id="CAD8917316.1"/>
    </source>
</evidence>